<dbReference type="EMBL" id="BAVS01000047">
    <property type="protein sequence ID" value="GAE95290.1"/>
    <property type="molecule type" value="Genomic_DNA"/>
</dbReference>
<sequence>MLIIRVKSLIKRGGFYKEYIETKQESVIIRGKILLKKIMETFSYKRGKLHI</sequence>
<name>W4VPI4_9BACI</name>
<dbReference type="AlphaFoldDB" id="W4VPI4"/>
<protein>
    <submittedName>
        <fullName evidence="1">Uncharacterized protein</fullName>
    </submittedName>
</protein>
<reference evidence="1 2" key="1">
    <citation type="journal article" date="2014" name="Genome Announc.">
        <title>Draft Genome Sequence of the Boron-Tolerant and Moderately Halotolerant Bacterium Gracilibacillus boraciitolerans JCM 21714T.</title>
        <authorList>
            <person name="Ahmed I."/>
            <person name="Oshima K."/>
            <person name="Suda W."/>
            <person name="Kitamura K."/>
            <person name="Iida T."/>
            <person name="Ohmori Y."/>
            <person name="Fujiwara T."/>
            <person name="Hattori M."/>
            <person name="Ohkuma M."/>
        </authorList>
    </citation>
    <scope>NUCLEOTIDE SEQUENCE [LARGE SCALE GENOMIC DNA]</scope>
    <source>
        <strain evidence="1 2">JCM 21714</strain>
    </source>
</reference>
<dbReference type="Proteomes" id="UP000019102">
    <property type="component" value="Unassembled WGS sequence"/>
</dbReference>
<keyword evidence="2" id="KW-1185">Reference proteome</keyword>
<organism evidence="1 2">
    <name type="scientific">Gracilibacillus boraciitolerans JCM 21714</name>
    <dbReference type="NCBI Taxonomy" id="1298598"/>
    <lineage>
        <taxon>Bacteria</taxon>
        <taxon>Bacillati</taxon>
        <taxon>Bacillota</taxon>
        <taxon>Bacilli</taxon>
        <taxon>Bacillales</taxon>
        <taxon>Bacillaceae</taxon>
        <taxon>Gracilibacillus</taxon>
    </lineage>
</organism>
<proteinExistence type="predicted"/>
<comment type="caution">
    <text evidence="1">The sequence shown here is derived from an EMBL/GenBank/DDBJ whole genome shotgun (WGS) entry which is preliminary data.</text>
</comment>
<gene>
    <name evidence="1" type="ORF">JCM21714_4510</name>
</gene>
<evidence type="ECO:0000313" key="1">
    <source>
        <dbReference type="EMBL" id="GAE95290.1"/>
    </source>
</evidence>
<accession>W4VPI4</accession>
<evidence type="ECO:0000313" key="2">
    <source>
        <dbReference type="Proteomes" id="UP000019102"/>
    </source>
</evidence>